<dbReference type="CDD" id="cd00167">
    <property type="entry name" value="SANT"/>
    <property type="match status" value="1"/>
</dbReference>
<evidence type="ECO:0000259" key="2">
    <source>
        <dbReference type="PROSITE" id="PS51294"/>
    </source>
</evidence>
<dbReference type="EMBL" id="JALLAZ020000267">
    <property type="protein sequence ID" value="KAL3799171.1"/>
    <property type="molecule type" value="Genomic_DNA"/>
</dbReference>
<comment type="caution">
    <text evidence="3">The sequence shown here is derived from an EMBL/GenBank/DDBJ whole genome shotgun (WGS) entry which is preliminary data.</text>
</comment>
<dbReference type="PROSITE" id="PS51294">
    <property type="entry name" value="HTH_MYB"/>
    <property type="match status" value="1"/>
</dbReference>
<feature type="domain" description="Myb-like" evidence="1">
    <location>
        <begin position="1"/>
        <end position="58"/>
    </location>
</feature>
<dbReference type="InterPro" id="IPR009057">
    <property type="entry name" value="Homeodomain-like_sf"/>
</dbReference>
<reference evidence="3 4" key="1">
    <citation type="submission" date="2024-10" db="EMBL/GenBank/DDBJ databases">
        <title>Updated reference genomes for cyclostephanoid diatoms.</title>
        <authorList>
            <person name="Roberts W.R."/>
            <person name="Alverson A.J."/>
        </authorList>
    </citation>
    <scope>NUCLEOTIDE SEQUENCE [LARGE SCALE GENOMIC DNA]</scope>
    <source>
        <strain evidence="3 4">AJA276-08</strain>
    </source>
</reference>
<keyword evidence="4" id="KW-1185">Reference proteome</keyword>
<dbReference type="PROSITE" id="PS50090">
    <property type="entry name" value="MYB_LIKE"/>
    <property type="match status" value="1"/>
</dbReference>
<evidence type="ECO:0000313" key="3">
    <source>
        <dbReference type="EMBL" id="KAL3799171.1"/>
    </source>
</evidence>
<dbReference type="Proteomes" id="UP001530315">
    <property type="component" value="Unassembled WGS sequence"/>
</dbReference>
<dbReference type="Gene3D" id="1.10.10.60">
    <property type="entry name" value="Homeodomain-like"/>
    <property type="match status" value="1"/>
</dbReference>
<dbReference type="PANTHER" id="PTHR45614:SF271">
    <property type="entry name" value="MYB DNA BINDING PROTEIN_ TRANSCRIPTION FACTOR-LIKE PROTEIN"/>
    <property type="match status" value="1"/>
</dbReference>
<protein>
    <recommendedName>
        <fullName evidence="5">Myb-like domain-containing protein</fullName>
    </recommendedName>
</protein>
<name>A0ABD3QH85_9STRA</name>
<dbReference type="SUPFAM" id="SSF46689">
    <property type="entry name" value="Homeodomain-like"/>
    <property type="match status" value="1"/>
</dbReference>
<proteinExistence type="predicted"/>
<dbReference type="InterPro" id="IPR017930">
    <property type="entry name" value="Myb_dom"/>
</dbReference>
<evidence type="ECO:0008006" key="5">
    <source>
        <dbReference type="Google" id="ProtNLM"/>
    </source>
</evidence>
<accession>A0ABD3QH85</accession>
<dbReference type="Pfam" id="PF00249">
    <property type="entry name" value="Myb_DNA-binding"/>
    <property type="match status" value="1"/>
</dbReference>
<evidence type="ECO:0000313" key="4">
    <source>
        <dbReference type="Proteomes" id="UP001530315"/>
    </source>
</evidence>
<dbReference type="AlphaFoldDB" id="A0ABD3QH85"/>
<organism evidence="3 4">
    <name type="scientific">Stephanodiscus triporus</name>
    <dbReference type="NCBI Taxonomy" id="2934178"/>
    <lineage>
        <taxon>Eukaryota</taxon>
        <taxon>Sar</taxon>
        <taxon>Stramenopiles</taxon>
        <taxon>Ochrophyta</taxon>
        <taxon>Bacillariophyta</taxon>
        <taxon>Coscinodiscophyceae</taxon>
        <taxon>Thalassiosirophycidae</taxon>
        <taxon>Stephanodiscales</taxon>
        <taxon>Stephanodiscaceae</taxon>
        <taxon>Stephanodiscus</taxon>
    </lineage>
</organism>
<gene>
    <name evidence="3" type="ORF">ACHAW5_005448</name>
</gene>
<dbReference type="PANTHER" id="PTHR45614">
    <property type="entry name" value="MYB PROTEIN-RELATED"/>
    <property type="match status" value="1"/>
</dbReference>
<dbReference type="SMART" id="SM00717">
    <property type="entry name" value="SANT"/>
    <property type="match status" value="1"/>
</dbReference>
<dbReference type="InterPro" id="IPR001005">
    <property type="entry name" value="SANT/Myb"/>
</dbReference>
<evidence type="ECO:0000259" key="1">
    <source>
        <dbReference type="PROSITE" id="PS50090"/>
    </source>
</evidence>
<dbReference type="InterPro" id="IPR050560">
    <property type="entry name" value="MYB_TF"/>
</dbReference>
<feature type="domain" description="HTH myb-type" evidence="2">
    <location>
        <begin position="1"/>
        <end position="62"/>
    </location>
</feature>
<sequence>MSKSRSRTWTDKEDVILLNLVLSLGESDRIISISWAVLALKLPRRKGKQARDRWTNNINPLINWLPFTCYDGVMLFCGHWEYRYRKRWVEISERVFFNARSPNQVKNWWNTGAFKSFVALEYGNKAYNITNNHPEDGTRQRLVGMANEEPLASPRASALLLLAVAHGRSPRMAGLRHWLVPGRWHHCCWLRHMVTPPRMAWRGGHLPPLLAALCQLDQQ</sequence>